<name>A0ABY6HSS9_9ARCH</name>
<evidence type="ECO:0000313" key="1">
    <source>
        <dbReference type="EMBL" id="UYP46570.1"/>
    </source>
</evidence>
<organism evidence="1 2">
    <name type="scientific">Candidatus Lokiarchaeum ossiferum</name>
    <dbReference type="NCBI Taxonomy" id="2951803"/>
    <lineage>
        <taxon>Archaea</taxon>
        <taxon>Promethearchaeati</taxon>
        <taxon>Promethearchaeota</taxon>
        <taxon>Promethearchaeia</taxon>
        <taxon>Promethearchaeales</taxon>
        <taxon>Promethearchaeaceae</taxon>
        <taxon>Candidatus Lokiarchaeum</taxon>
    </lineage>
</organism>
<gene>
    <name evidence="1" type="ORF">NEF87_002855</name>
</gene>
<proteinExistence type="predicted"/>
<reference evidence="1" key="1">
    <citation type="submission" date="2022-09" db="EMBL/GenBank/DDBJ databases">
        <title>Actin cytoskeleton and complex cell architecture in an #Asgard archaeon.</title>
        <authorList>
            <person name="Ponce Toledo R.I."/>
            <person name="Schleper C."/>
            <person name="Rodrigues Oliveira T."/>
            <person name="Wollweber F."/>
            <person name="Xu J."/>
            <person name="Rittmann S."/>
            <person name="Klingl A."/>
            <person name="Pilhofer M."/>
        </authorList>
    </citation>
    <scope>NUCLEOTIDE SEQUENCE</scope>
    <source>
        <strain evidence="1">B-35</strain>
    </source>
</reference>
<protein>
    <recommendedName>
        <fullName evidence="3">Uroporphyrinogen decarboxylase (URO-D) domain-containing protein</fullName>
    </recommendedName>
</protein>
<evidence type="ECO:0008006" key="3">
    <source>
        <dbReference type="Google" id="ProtNLM"/>
    </source>
</evidence>
<evidence type="ECO:0000313" key="2">
    <source>
        <dbReference type="Proteomes" id="UP001208689"/>
    </source>
</evidence>
<sequence length="391" mass="44711">MVEQFNRIIFPVEFLTPHQMIEKGAIDVLAKTGTYCAMRILPKDLEGEDFLQMMEKFRDLGIEGHMIPWPLLDVEDGYYANEITVELFHALVQNLLEWYKDHGFAIPEGVLVDLEPPTDPKEAKIAEKIRKETDKVKSKRKKKKIWKKIKEKTGLDKLAGINGFIKTVKTNMNKERFEASFAKFTAMQEMMHEYGTKAIAVALPLAYEDHVDGDFRIQDFMTVPVSTVDWDQINYMIFNTDYVSASKGIVSHEDYRHLIHVYAKEFVEKYGAEKASITLGITNLGVADVRAVQTDPKLYKMEASALLAAGLTDLGIYALDGIMEQKNPVKWIETVQSARASDFVIDPEKIRFAQEIRRVFQAVDFISPSILYLIESERYKKILKLAVLGKL</sequence>
<accession>A0ABY6HSS9</accession>
<keyword evidence="2" id="KW-1185">Reference proteome</keyword>
<dbReference type="Proteomes" id="UP001208689">
    <property type="component" value="Chromosome"/>
</dbReference>
<dbReference type="EMBL" id="CP104013">
    <property type="protein sequence ID" value="UYP46570.1"/>
    <property type="molecule type" value="Genomic_DNA"/>
</dbReference>